<dbReference type="GO" id="GO:0000155">
    <property type="term" value="F:phosphorelay sensor kinase activity"/>
    <property type="evidence" value="ECO:0007669"/>
    <property type="project" value="InterPro"/>
</dbReference>
<keyword evidence="17" id="KW-1185">Reference proteome</keyword>
<dbReference type="InterPro" id="IPR000014">
    <property type="entry name" value="PAS"/>
</dbReference>
<name>A0A4V6MG50_9ACTN</name>
<dbReference type="Gene3D" id="1.10.287.130">
    <property type="match status" value="1"/>
</dbReference>
<dbReference type="NCBIfam" id="TIGR00229">
    <property type="entry name" value="sensory_box"/>
    <property type="match status" value="1"/>
</dbReference>
<dbReference type="Pfam" id="PF00072">
    <property type="entry name" value="Response_reg"/>
    <property type="match status" value="1"/>
</dbReference>
<dbReference type="Gene3D" id="3.30.450.20">
    <property type="entry name" value="PAS domain"/>
    <property type="match status" value="1"/>
</dbReference>
<dbReference type="Pfam" id="PF02518">
    <property type="entry name" value="HATPase_c"/>
    <property type="match status" value="1"/>
</dbReference>
<evidence type="ECO:0000259" key="13">
    <source>
        <dbReference type="PROSITE" id="PS50110"/>
    </source>
</evidence>
<dbReference type="InterPro" id="IPR003594">
    <property type="entry name" value="HATPase_dom"/>
</dbReference>
<keyword evidence="9" id="KW-0902">Two-component regulatory system</keyword>
<feature type="domain" description="PAC" evidence="15">
    <location>
        <begin position="299"/>
        <end position="354"/>
    </location>
</feature>
<evidence type="ECO:0000256" key="2">
    <source>
        <dbReference type="ARBA" id="ARBA00004236"/>
    </source>
</evidence>
<evidence type="ECO:0000256" key="7">
    <source>
        <dbReference type="ARBA" id="ARBA00022777"/>
    </source>
</evidence>
<protein>
    <recommendedName>
        <fullName evidence="3">histidine kinase</fullName>
        <ecNumber evidence="3">2.7.13.3</ecNumber>
    </recommendedName>
</protein>
<accession>A0A4V6MG50</accession>
<gene>
    <name evidence="16" type="ORF">EV385_3274</name>
</gene>
<evidence type="ECO:0000256" key="4">
    <source>
        <dbReference type="ARBA" id="ARBA00022553"/>
    </source>
</evidence>
<dbReference type="SUPFAM" id="SSF47384">
    <property type="entry name" value="Homodimeric domain of signal transducing histidine kinase"/>
    <property type="match status" value="1"/>
</dbReference>
<keyword evidence="11" id="KW-1133">Transmembrane helix</keyword>
<dbReference type="PANTHER" id="PTHR43065">
    <property type="entry name" value="SENSOR HISTIDINE KINASE"/>
    <property type="match status" value="1"/>
</dbReference>
<proteinExistence type="predicted"/>
<dbReference type="CDD" id="cd00130">
    <property type="entry name" value="PAS"/>
    <property type="match status" value="1"/>
</dbReference>
<feature type="transmembrane region" description="Helical" evidence="11">
    <location>
        <begin position="197"/>
        <end position="220"/>
    </location>
</feature>
<evidence type="ECO:0000256" key="9">
    <source>
        <dbReference type="ARBA" id="ARBA00023012"/>
    </source>
</evidence>
<dbReference type="PANTHER" id="PTHR43065:SF46">
    <property type="entry name" value="C4-DICARBOXYLATE TRANSPORT SENSOR PROTEIN DCTB"/>
    <property type="match status" value="1"/>
</dbReference>
<evidence type="ECO:0000313" key="17">
    <source>
        <dbReference type="Proteomes" id="UP000292564"/>
    </source>
</evidence>
<dbReference type="GO" id="GO:0005524">
    <property type="term" value="F:ATP binding"/>
    <property type="evidence" value="ECO:0007669"/>
    <property type="project" value="UniProtKB-KW"/>
</dbReference>
<dbReference type="InterPro" id="IPR036097">
    <property type="entry name" value="HisK_dim/P_sf"/>
</dbReference>
<dbReference type="EC" id="2.7.13.3" evidence="3"/>
<dbReference type="InterPro" id="IPR036890">
    <property type="entry name" value="HATPase_C_sf"/>
</dbReference>
<evidence type="ECO:0000256" key="8">
    <source>
        <dbReference type="ARBA" id="ARBA00022840"/>
    </source>
</evidence>
<feature type="domain" description="Histidine kinase" evidence="12">
    <location>
        <begin position="374"/>
        <end position="595"/>
    </location>
</feature>
<dbReference type="PROSITE" id="PS50113">
    <property type="entry name" value="PAC"/>
    <property type="match status" value="1"/>
</dbReference>
<evidence type="ECO:0000256" key="1">
    <source>
        <dbReference type="ARBA" id="ARBA00000085"/>
    </source>
</evidence>
<dbReference type="InterPro" id="IPR000700">
    <property type="entry name" value="PAS-assoc_C"/>
</dbReference>
<dbReference type="SMART" id="SM00387">
    <property type="entry name" value="HATPase_c"/>
    <property type="match status" value="1"/>
</dbReference>
<organism evidence="16 17">
    <name type="scientific">Krasilnikovia cinnamomea</name>
    <dbReference type="NCBI Taxonomy" id="349313"/>
    <lineage>
        <taxon>Bacteria</taxon>
        <taxon>Bacillati</taxon>
        <taxon>Actinomycetota</taxon>
        <taxon>Actinomycetes</taxon>
        <taxon>Micromonosporales</taxon>
        <taxon>Micromonosporaceae</taxon>
        <taxon>Krasilnikovia</taxon>
    </lineage>
</organism>
<feature type="modified residue" description="4-aspartylphosphate" evidence="10">
    <location>
        <position position="663"/>
    </location>
</feature>
<dbReference type="SMART" id="SM00448">
    <property type="entry name" value="REC"/>
    <property type="match status" value="1"/>
</dbReference>
<keyword evidence="7" id="KW-0418">Kinase</keyword>
<feature type="domain" description="PAS" evidence="14">
    <location>
        <begin position="229"/>
        <end position="275"/>
    </location>
</feature>
<comment type="subcellular location">
    <subcellularLocation>
        <location evidence="2">Cell membrane</location>
    </subcellularLocation>
</comment>
<evidence type="ECO:0000259" key="15">
    <source>
        <dbReference type="PROSITE" id="PS50113"/>
    </source>
</evidence>
<dbReference type="CDD" id="cd00156">
    <property type="entry name" value="REC"/>
    <property type="match status" value="1"/>
</dbReference>
<evidence type="ECO:0000259" key="14">
    <source>
        <dbReference type="PROSITE" id="PS50112"/>
    </source>
</evidence>
<keyword evidence="8" id="KW-0067">ATP-binding</keyword>
<evidence type="ECO:0000256" key="11">
    <source>
        <dbReference type="SAM" id="Phobius"/>
    </source>
</evidence>
<keyword evidence="11" id="KW-0812">Transmembrane</keyword>
<feature type="domain" description="Response regulatory" evidence="13">
    <location>
        <begin position="615"/>
        <end position="728"/>
    </location>
</feature>
<dbReference type="GO" id="GO:0005886">
    <property type="term" value="C:plasma membrane"/>
    <property type="evidence" value="ECO:0007669"/>
    <property type="project" value="UniProtKB-SubCell"/>
</dbReference>
<dbReference type="OrthoDB" id="9764154at2"/>
<dbReference type="SUPFAM" id="SSF52172">
    <property type="entry name" value="CheY-like"/>
    <property type="match status" value="1"/>
</dbReference>
<reference evidence="16 17" key="1">
    <citation type="submission" date="2019-02" db="EMBL/GenBank/DDBJ databases">
        <title>Sequencing the genomes of 1000 actinobacteria strains.</title>
        <authorList>
            <person name="Klenk H.-P."/>
        </authorList>
    </citation>
    <scope>NUCLEOTIDE SEQUENCE [LARGE SCALE GENOMIC DNA]</scope>
    <source>
        <strain evidence="16 17">DSM 45162</strain>
    </source>
</reference>
<feature type="transmembrane region" description="Helical" evidence="11">
    <location>
        <begin position="12"/>
        <end position="32"/>
    </location>
</feature>
<dbReference type="InterPro" id="IPR003661">
    <property type="entry name" value="HisK_dim/P_dom"/>
</dbReference>
<keyword evidence="6" id="KW-0547">Nucleotide-binding</keyword>
<dbReference type="Proteomes" id="UP000292564">
    <property type="component" value="Unassembled WGS sequence"/>
</dbReference>
<dbReference type="InterPro" id="IPR011006">
    <property type="entry name" value="CheY-like_superfamily"/>
</dbReference>
<dbReference type="PROSITE" id="PS50110">
    <property type="entry name" value="RESPONSE_REGULATORY"/>
    <property type="match status" value="1"/>
</dbReference>
<evidence type="ECO:0000259" key="12">
    <source>
        <dbReference type="PROSITE" id="PS50109"/>
    </source>
</evidence>
<dbReference type="EMBL" id="SHKY01000001">
    <property type="protein sequence ID" value="RZU51446.1"/>
    <property type="molecule type" value="Genomic_DNA"/>
</dbReference>
<keyword evidence="5" id="KW-0808">Transferase</keyword>
<dbReference type="SMART" id="SM00091">
    <property type="entry name" value="PAS"/>
    <property type="match status" value="1"/>
</dbReference>
<comment type="caution">
    <text evidence="16">The sequence shown here is derived from an EMBL/GenBank/DDBJ whole genome shotgun (WGS) entry which is preliminary data.</text>
</comment>
<keyword evidence="4 10" id="KW-0597">Phosphoprotein</keyword>
<dbReference type="PROSITE" id="PS50112">
    <property type="entry name" value="PAS"/>
    <property type="match status" value="1"/>
</dbReference>
<dbReference type="SMART" id="SM00388">
    <property type="entry name" value="HisKA"/>
    <property type="match status" value="1"/>
</dbReference>
<dbReference type="Gene3D" id="3.40.50.2300">
    <property type="match status" value="1"/>
</dbReference>
<comment type="catalytic activity">
    <reaction evidence="1">
        <text>ATP + protein L-histidine = ADP + protein N-phospho-L-histidine.</text>
        <dbReference type="EC" id="2.7.13.3"/>
    </reaction>
</comment>
<dbReference type="InterPro" id="IPR035965">
    <property type="entry name" value="PAS-like_dom_sf"/>
</dbReference>
<dbReference type="InterPro" id="IPR013656">
    <property type="entry name" value="PAS_4"/>
</dbReference>
<evidence type="ECO:0000256" key="3">
    <source>
        <dbReference type="ARBA" id="ARBA00012438"/>
    </source>
</evidence>
<dbReference type="InterPro" id="IPR005467">
    <property type="entry name" value="His_kinase_dom"/>
</dbReference>
<evidence type="ECO:0000313" key="16">
    <source>
        <dbReference type="EMBL" id="RZU51446.1"/>
    </source>
</evidence>
<evidence type="ECO:0000256" key="5">
    <source>
        <dbReference type="ARBA" id="ARBA00022679"/>
    </source>
</evidence>
<keyword evidence="11" id="KW-0472">Membrane</keyword>
<sequence>MHPWRRIRGSARLGSAFGIVALLLIILIGVALDNILAQRRADRQVAESAALQRDASTAKFRAADFNGWQTGYAFDTIRGVPGAAADDGVQRSLFLASTAAFRQDLARIAAHPLTPAQEQQLSIAQDAFDHFMDLDAQIVAGYRSGDPAQIAAANDLVAGEELQWFATAASAVNQLAELARADADADTAIALRTSSRALTIMIVVGVACVLLAALLAVLAIRTVAKTARYKAMLAAIVEQSADATIALTLDGTITAWNTAAERLFGFTAEEAIGRTPAIFMLPSRAHLIHVTLGQVAAGRQVHLEGAPRIRKDGTQIRVSTIVVPIRDENGVVVAAAATERDVTARMQREAEEQLANDRAARTARLESLGQLAGGVAHDFNNLLAIILNCAEFIADEPGEQAAEDLARIRDAARRGQDLTSQLLLFAKHEPAQVPADSVDLNSAVAGANDLLGRTLGGNITLRCTTYGGPLPVRTDRGRLDQILLNLVINARDAMPDGGVIDVATDLVELATGSAIMPLPAGHYAELTVTDNGVGMSAEVRDRLFEPFFTTKAPQKGTGLGLATVYGIVLAAEGTITVDSTPGVGTTFRVLLPVVAPPVADGGRPTPAPGHGHGERVLVVEDDDTVRDVVVRILNRNGYRTTAVHDADAALRMDLDDVDLLITDMLLPDRSGMAVADQVHAQHPDLPVLFMTGQGDPVVVSDGSAADATRIVFKPFTAVELLTNVDEALEAAAPRSS</sequence>
<dbReference type="Gene3D" id="3.30.565.10">
    <property type="entry name" value="Histidine kinase-like ATPase, C-terminal domain"/>
    <property type="match status" value="1"/>
</dbReference>
<dbReference type="InterPro" id="IPR001789">
    <property type="entry name" value="Sig_transdc_resp-reg_receiver"/>
</dbReference>
<dbReference type="Pfam" id="PF00512">
    <property type="entry name" value="HisKA"/>
    <property type="match status" value="1"/>
</dbReference>
<dbReference type="Pfam" id="PF08448">
    <property type="entry name" value="PAS_4"/>
    <property type="match status" value="1"/>
</dbReference>
<dbReference type="RefSeq" id="WP_130510213.1">
    <property type="nucleotide sequence ID" value="NZ_SHKY01000001.1"/>
</dbReference>
<dbReference type="SUPFAM" id="SSF55785">
    <property type="entry name" value="PYP-like sensor domain (PAS domain)"/>
    <property type="match status" value="1"/>
</dbReference>
<dbReference type="AlphaFoldDB" id="A0A4V6MG50"/>
<evidence type="ECO:0000256" key="10">
    <source>
        <dbReference type="PROSITE-ProRule" id="PRU00169"/>
    </source>
</evidence>
<dbReference type="SUPFAM" id="SSF55874">
    <property type="entry name" value="ATPase domain of HSP90 chaperone/DNA topoisomerase II/histidine kinase"/>
    <property type="match status" value="1"/>
</dbReference>
<dbReference type="InterPro" id="IPR004358">
    <property type="entry name" value="Sig_transdc_His_kin-like_C"/>
</dbReference>
<dbReference type="PROSITE" id="PS50109">
    <property type="entry name" value="HIS_KIN"/>
    <property type="match status" value="1"/>
</dbReference>
<evidence type="ECO:0000256" key="6">
    <source>
        <dbReference type="ARBA" id="ARBA00022741"/>
    </source>
</evidence>
<dbReference type="PRINTS" id="PR00344">
    <property type="entry name" value="BCTRLSENSOR"/>
</dbReference>